<reference evidence="4" key="1">
    <citation type="submission" date="2021-01" db="EMBL/GenBank/DDBJ databases">
        <authorList>
            <consortium name="Genoscope - CEA"/>
            <person name="William W."/>
        </authorList>
    </citation>
    <scope>NUCLEOTIDE SEQUENCE</scope>
</reference>
<keyword evidence="5" id="KW-1185">Reference proteome</keyword>
<dbReference type="Proteomes" id="UP000692954">
    <property type="component" value="Unassembled WGS sequence"/>
</dbReference>
<dbReference type="InterPro" id="IPR003653">
    <property type="entry name" value="Peptidase_C48_C"/>
</dbReference>
<protein>
    <recommendedName>
        <fullName evidence="3">Ubiquitin-like protease family profile domain-containing protein</fullName>
    </recommendedName>
</protein>
<dbReference type="PROSITE" id="PS50600">
    <property type="entry name" value="ULP_PROTEASE"/>
    <property type="match status" value="1"/>
</dbReference>
<dbReference type="OrthoDB" id="303671at2759"/>
<evidence type="ECO:0000313" key="4">
    <source>
        <dbReference type="EMBL" id="CAD8061719.1"/>
    </source>
</evidence>
<keyword evidence="2" id="KW-0378">Hydrolase</keyword>
<evidence type="ECO:0000256" key="2">
    <source>
        <dbReference type="ARBA" id="ARBA00022801"/>
    </source>
</evidence>
<feature type="domain" description="Ubiquitin-like protease family profile" evidence="3">
    <location>
        <begin position="276"/>
        <end position="457"/>
    </location>
</feature>
<dbReference type="AlphaFoldDB" id="A0A8S1L248"/>
<accession>A0A8S1L248</accession>
<evidence type="ECO:0000256" key="1">
    <source>
        <dbReference type="ARBA" id="ARBA00022670"/>
    </source>
</evidence>
<organism evidence="4 5">
    <name type="scientific">Paramecium sonneborni</name>
    <dbReference type="NCBI Taxonomy" id="65129"/>
    <lineage>
        <taxon>Eukaryota</taxon>
        <taxon>Sar</taxon>
        <taxon>Alveolata</taxon>
        <taxon>Ciliophora</taxon>
        <taxon>Intramacronucleata</taxon>
        <taxon>Oligohymenophorea</taxon>
        <taxon>Peniculida</taxon>
        <taxon>Parameciidae</taxon>
        <taxon>Paramecium</taxon>
    </lineage>
</organism>
<keyword evidence="1" id="KW-0645">Protease</keyword>
<dbReference type="EMBL" id="CAJJDN010000015">
    <property type="protein sequence ID" value="CAD8061719.1"/>
    <property type="molecule type" value="Genomic_DNA"/>
</dbReference>
<name>A0A8S1L248_9CILI</name>
<comment type="caution">
    <text evidence="4">The sequence shown here is derived from an EMBL/GenBank/DDBJ whole genome shotgun (WGS) entry which is preliminary data.</text>
</comment>
<gene>
    <name evidence="4" type="ORF">PSON_ATCC_30995.1.T0150474</name>
</gene>
<dbReference type="Pfam" id="PF02902">
    <property type="entry name" value="Peptidase_C48"/>
    <property type="match status" value="1"/>
</dbReference>
<sequence length="508" mass="60142">MNNFKAYQLFSKKIENKEHEQCLQLLLYTMNGRNSFRHLILSLTDQYLKNREINFATVLITNQNQNIEINTIYHVEPNDDLFKVKITQVNQLINNLFVNYYQSNQMKNFKTLDELISIFESIWFPKKTTIKKVIRKIGEKDYRQILLLPNNNIIYTNSNHNDNIILQNSSHFIFNDVLPNLLPPSNLFLKSQLHFIGYLDPVYLIPRGQGILFNNNDSDFCQFKCENFFYTISNGEFQAFNSGQEYFKKGKMKNGQEIQDGLKFIHEKSIAFTDESSITEKFAKSLYPGEWLNQILVDYIIKQYYFQQLLISKIKNESKKKLFNIVLIDTRDSQDIFSSQITQIDKINEEYSIKLLDKISTEIDNRFILLLNVDRCHFICICIEETNIYILNSMNSQRQDKIVGEKIQEFKQFIQKEMSKQGFKDKFSDTQIKIKNVPQQTNGHDCSIYTLFNAMQLIKHQDIKIDDIDFEVSPIQIAELRFQFFQHLLNNNSILSNKKKWFWNSGRL</sequence>
<evidence type="ECO:0000259" key="3">
    <source>
        <dbReference type="PROSITE" id="PS50600"/>
    </source>
</evidence>
<evidence type="ECO:0000313" key="5">
    <source>
        <dbReference type="Proteomes" id="UP000692954"/>
    </source>
</evidence>
<dbReference type="GO" id="GO:0006508">
    <property type="term" value="P:proteolysis"/>
    <property type="evidence" value="ECO:0007669"/>
    <property type="project" value="UniProtKB-KW"/>
</dbReference>
<proteinExistence type="predicted"/>
<dbReference type="GO" id="GO:0008234">
    <property type="term" value="F:cysteine-type peptidase activity"/>
    <property type="evidence" value="ECO:0007669"/>
    <property type="project" value="InterPro"/>
</dbReference>